<dbReference type="AlphaFoldDB" id="A0A0S4IWG9"/>
<dbReference type="EMBL" id="CYKH01000735">
    <property type="protein sequence ID" value="CUG29016.1"/>
    <property type="molecule type" value="Genomic_DNA"/>
</dbReference>
<dbReference type="Proteomes" id="UP000051952">
    <property type="component" value="Unassembled WGS sequence"/>
</dbReference>
<proteinExistence type="predicted"/>
<dbReference type="VEuPathDB" id="TriTrypDB:BSAL_77020"/>
<sequence>MLSSATDEEFFKEAHDSGDLLASLFEKANEHCVMTAARSTVEKRLQQLLVVRIKVSHHSGEVRVMTLPQATRYEEVLRQFSTFWPSFVELCDVTHVDDGDKILISTDREYRDLLQFRRTQAVEGMYQSGSLATSQSFGRSLSGTSSVSASSNAMKVELFADPKRKAAPPRAPPAAPSAAPSRAAPPRVAPPVCSKEQTVAPSLTAQRFIDKVPQEMSINDYIRSLDSQNPSPSPKASEPTMEELQRQYDRRA</sequence>
<feature type="non-terminal residue" evidence="2">
    <location>
        <position position="252"/>
    </location>
</feature>
<feature type="compositionally biased region" description="Basic and acidic residues" evidence="1">
    <location>
        <begin position="243"/>
        <end position="252"/>
    </location>
</feature>
<protein>
    <recommendedName>
        <fullName evidence="4">PB1 domain-containing protein</fullName>
    </recommendedName>
</protein>
<evidence type="ECO:0008006" key="4">
    <source>
        <dbReference type="Google" id="ProtNLM"/>
    </source>
</evidence>
<evidence type="ECO:0000256" key="1">
    <source>
        <dbReference type="SAM" id="MobiDB-lite"/>
    </source>
</evidence>
<feature type="region of interest" description="Disordered" evidence="1">
    <location>
        <begin position="219"/>
        <end position="252"/>
    </location>
</feature>
<feature type="region of interest" description="Disordered" evidence="1">
    <location>
        <begin position="163"/>
        <end position="200"/>
    </location>
</feature>
<name>A0A0S4IWG9_BODSA</name>
<reference evidence="3" key="1">
    <citation type="submission" date="2015-09" db="EMBL/GenBank/DDBJ databases">
        <authorList>
            <consortium name="Pathogen Informatics"/>
        </authorList>
    </citation>
    <scope>NUCLEOTIDE SEQUENCE [LARGE SCALE GENOMIC DNA]</scope>
    <source>
        <strain evidence="3">Lake Konstanz</strain>
    </source>
</reference>
<gene>
    <name evidence="2" type="ORF">BSAL_77020</name>
</gene>
<accession>A0A0S4IWG9</accession>
<feature type="compositionally biased region" description="Low complexity" evidence="1">
    <location>
        <begin position="176"/>
        <end position="192"/>
    </location>
</feature>
<evidence type="ECO:0000313" key="2">
    <source>
        <dbReference type="EMBL" id="CUG29016.1"/>
    </source>
</evidence>
<organism evidence="2 3">
    <name type="scientific">Bodo saltans</name>
    <name type="common">Flagellated protozoan</name>
    <dbReference type="NCBI Taxonomy" id="75058"/>
    <lineage>
        <taxon>Eukaryota</taxon>
        <taxon>Discoba</taxon>
        <taxon>Euglenozoa</taxon>
        <taxon>Kinetoplastea</taxon>
        <taxon>Metakinetoplastina</taxon>
        <taxon>Eubodonida</taxon>
        <taxon>Bodonidae</taxon>
        <taxon>Bodo</taxon>
    </lineage>
</organism>
<keyword evidence="3" id="KW-1185">Reference proteome</keyword>
<evidence type="ECO:0000313" key="3">
    <source>
        <dbReference type="Proteomes" id="UP000051952"/>
    </source>
</evidence>